<evidence type="ECO:0000313" key="2">
    <source>
        <dbReference type="EMBL" id="KPV54990.1"/>
    </source>
</evidence>
<evidence type="ECO:0000313" key="3">
    <source>
        <dbReference type="Proteomes" id="UP000050509"/>
    </source>
</evidence>
<feature type="domain" description="Putative endonuclease Z1" evidence="1">
    <location>
        <begin position="308"/>
        <end position="520"/>
    </location>
</feature>
<gene>
    <name evidence="2" type="ORF">SE17_00425</name>
</gene>
<dbReference type="Proteomes" id="UP000050509">
    <property type="component" value="Unassembled WGS sequence"/>
</dbReference>
<dbReference type="EMBL" id="LJCR01000003">
    <property type="protein sequence ID" value="KPV54990.1"/>
    <property type="molecule type" value="Genomic_DNA"/>
</dbReference>
<dbReference type="PATRIC" id="fig|186479.3.peg.6241"/>
<protein>
    <recommendedName>
        <fullName evidence="1">Putative endonuclease Z1 domain-containing protein</fullName>
    </recommendedName>
</protein>
<dbReference type="InterPro" id="IPR018310">
    <property type="entry name" value="Put_endonuclease_Z1-dom"/>
</dbReference>
<accession>A0A0P9FDX1</accession>
<sequence length="743" mass="83420">MSATPNSLNAKPETVRVISTPSGTLETWSPSAGKETIDLLNELKLPDQESRDRLLEEALAILQRCVAPDVASGSKTGLAVGYVQSGKTMSFTIVTALARDNGYPIVIVIGGISIPLFTQSEERLEKDLRLKVRPDRKWKYLSNPGIAQRQSIESSLAEWKDPTVPFSEKQTVLITVMKNHTHLNNLNKLLEKLNLNQVPVLVIDDEADQAGLNAGVNKGQQTTTYRRLIKMRSLLKNHSFLQYTATPQAPLLINLIDVLSPNFTQVLTPGKDYTGGKNFFGGNMELVRIIPTSDIPPRNGSLPEPPQSLQYAMMLFYLGVASAYAQGELKGNRSMMVHPSQKTLPHAEYVNWVRKTQKLFLDTLQLSPGDPDRADLVADFSEAYKDLQATVVDLPDFDTLLKKLARAIRATLITEVNSKHKDGTPQVKWKNDYSHILVGGQAMDRGFTVEGLTITYMPRGLGTRTADTIQQRARFFGYKQDYVGYCRVFVENDTRDAFRAYVTHEEDIRSRLTDHSNTNKPLSEWKRAFFLDPGLKPTRKSVLDLAYLQDDYSDDWFEPDSPHDNPEAVVSNRVVVKEFLAKLTLVDDEGHKDRTPIQRHKVVRNVPLKETMEQLLAQLRVTRLSDSQRFTGIMLQIERFLDDNPEATSTIYHISGGIERERAVDAQGKIPTLFQGPHPDKKGAIYPGDRNIRDVRELTIQIHNLRIKEGDDEYPGVPAIAVWVPAAMSNPWLSQNQGGTNKV</sequence>
<comment type="caution">
    <text evidence="2">The sequence shown here is derived from an EMBL/GenBank/DDBJ whole genome shotgun (WGS) entry which is preliminary data.</text>
</comment>
<organism evidence="2 3">
    <name type="scientific">Kouleothrix aurantiaca</name>
    <dbReference type="NCBI Taxonomy" id="186479"/>
    <lineage>
        <taxon>Bacteria</taxon>
        <taxon>Bacillati</taxon>
        <taxon>Chloroflexota</taxon>
        <taxon>Chloroflexia</taxon>
        <taxon>Chloroflexales</taxon>
        <taxon>Roseiflexineae</taxon>
        <taxon>Roseiflexaceae</taxon>
        <taxon>Kouleothrix</taxon>
    </lineage>
</organism>
<reference evidence="2 3" key="1">
    <citation type="submission" date="2015-09" db="EMBL/GenBank/DDBJ databases">
        <title>Draft genome sequence of Kouleothrix aurantiaca JCM 19913.</title>
        <authorList>
            <person name="Hemp J."/>
        </authorList>
    </citation>
    <scope>NUCLEOTIDE SEQUENCE [LARGE SCALE GENOMIC DNA]</scope>
    <source>
        <strain evidence="2 3">COM-B</strain>
    </source>
</reference>
<name>A0A0P9FDX1_9CHLR</name>
<evidence type="ECO:0000259" key="1">
    <source>
        <dbReference type="Pfam" id="PF10593"/>
    </source>
</evidence>
<proteinExistence type="predicted"/>
<dbReference type="AlphaFoldDB" id="A0A0P9FDX1"/>
<keyword evidence="3" id="KW-1185">Reference proteome</keyword>
<dbReference type="Pfam" id="PF10593">
    <property type="entry name" value="Z1"/>
    <property type="match status" value="1"/>
</dbReference>